<dbReference type="SUPFAM" id="SSF54695">
    <property type="entry name" value="POZ domain"/>
    <property type="match status" value="1"/>
</dbReference>
<sequence length="130" mass="14646">MQPAVFRALLHFIYTDSLPHGARDLEGDEDIEMVRLLLVAADRYAMDRLKMVCQSILCRDLNADTVATTLALADQHNCHKLKDACLEFIERSDDNAMDGVVATQGFKDLKVTCPSLIVDVLENRRKLRKA</sequence>
<dbReference type="PANTHER" id="PTHR26379">
    <property type="entry name" value="BTB/POZ AND MATH DOMAIN-CONTAINING PROTEIN 1"/>
    <property type="match status" value="1"/>
</dbReference>
<dbReference type="Gramene" id="TraesCAD_scaffold_023092_01G000100.1">
    <property type="protein sequence ID" value="TraesCAD_scaffold_023092_01G000100.1"/>
    <property type="gene ID" value="TraesCAD_scaffold_023092_01G000100"/>
</dbReference>
<feature type="domain" description="BTB" evidence="3">
    <location>
        <begin position="1"/>
        <end position="59"/>
    </location>
</feature>
<dbReference type="InterPro" id="IPR045005">
    <property type="entry name" value="BPM1-6"/>
</dbReference>
<dbReference type="InterPro" id="IPR056423">
    <property type="entry name" value="BACK_BPM_SPOP"/>
</dbReference>
<proteinExistence type="inferred from homology"/>
<dbReference type="InterPro" id="IPR011333">
    <property type="entry name" value="SKP1/BTB/POZ_sf"/>
</dbReference>
<dbReference type="Gramene" id="TraesKAR5A01G0386400.1">
    <property type="protein sequence ID" value="cds.TraesKAR5A01G0386400.1"/>
    <property type="gene ID" value="TraesKAR5A01G0386400"/>
</dbReference>
<dbReference type="Gramene" id="TraesCS5A03G1069000.1">
    <property type="protein sequence ID" value="TraesCS5A03G1069000.1.CDS1"/>
    <property type="gene ID" value="TraesCS5A03G1069000"/>
</dbReference>
<comment type="pathway">
    <text evidence="1">Protein modification; protein ubiquitination.</text>
</comment>
<dbReference type="SMR" id="A0A3B6KS71"/>
<dbReference type="Gene3D" id="1.25.40.420">
    <property type="match status" value="1"/>
</dbReference>
<dbReference type="Pfam" id="PF00651">
    <property type="entry name" value="BTB"/>
    <property type="match status" value="1"/>
</dbReference>
<evidence type="ECO:0000259" key="3">
    <source>
        <dbReference type="Pfam" id="PF00651"/>
    </source>
</evidence>
<dbReference type="EnsemblPlants" id="TraesCS5A02G452100.1">
    <property type="protein sequence ID" value="TraesCS5A02G452100.1.cds1"/>
    <property type="gene ID" value="TraesCS5A02G452100"/>
</dbReference>
<dbReference type="AlphaFoldDB" id="A0A3B6KS71"/>
<feature type="domain" description="BPM/SPOP BACK" evidence="4">
    <location>
        <begin position="65"/>
        <end position="121"/>
    </location>
</feature>
<evidence type="ECO:0000259" key="4">
    <source>
        <dbReference type="Pfam" id="PF24570"/>
    </source>
</evidence>
<evidence type="ECO:0000256" key="1">
    <source>
        <dbReference type="ARBA" id="ARBA00004906"/>
    </source>
</evidence>
<protein>
    <submittedName>
        <fullName evidence="5">Uncharacterized protein</fullName>
    </submittedName>
</protein>
<dbReference type="Gramene" id="TraesCLE_scaffold_145065_01G000100.1">
    <property type="protein sequence ID" value="TraesCLE_scaffold_145065_01G000100.1"/>
    <property type="gene ID" value="TraesCLE_scaffold_145065_01G000100"/>
</dbReference>
<dbReference type="STRING" id="4565.A0A3B6KS71"/>
<dbReference type="Gene3D" id="3.30.710.10">
    <property type="entry name" value="Potassium Channel Kv1.1, Chain A"/>
    <property type="match status" value="1"/>
</dbReference>
<name>A0A3B6KS71_WHEAT</name>
<organism evidence="5">
    <name type="scientific">Triticum aestivum</name>
    <name type="common">Wheat</name>
    <dbReference type="NCBI Taxonomy" id="4565"/>
    <lineage>
        <taxon>Eukaryota</taxon>
        <taxon>Viridiplantae</taxon>
        <taxon>Streptophyta</taxon>
        <taxon>Embryophyta</taxon>
        <taxon>Tracheophyta</taxon>
        <taxon>Spermatophyta</taxon>
        <taxon>Magnoliopsida</taxon>
        <taxon>Liliopsida</taxon>
        <taxon>Poales</taxon>
        <taxon>Poaceae</taxon>
        <taxon>BOP clade</taxon>
        <taxon>Pooideae</taxon>
        <taxon>Triticodae</taxon>
        <taxon>Triticeae</taxon>
        <taxon>Triticinae</taxon>
        <taxon>Triticum</taxon>
    </lineage>
</organism>
<evidence type="ECO:0000256" key="2">
    <source>
        <dbReference type="ARBA" id="ARBA00010846"/>
    </source>
</evidence>
<dbReference type="PANTHER" id="PTHR26379:SF438">
    <property type="entry name" value="OS08G0128700 PROTEIN"/>
    <property type="match status" value="1"/>
</dbReference>
<keyword evidence="6" id="KW-1185">Reference proteome</keyword>
<evidence type="ECO:0000313" key="5">
    <source>
        <dbReference type="EnsemblPlants" id="TraesCS5A02G452100.1.cds1"/>
    </source>
</evidence>
<evidence type="ECO:0000313" key="6">
    <source>
        <dbReference type="Proteomes" id="UP000019116"/>
    </source>
</evidence>
<dbReference type="OMA" id="HASIQFM"/>
<dbReference type="Gramene" id="TraesWEE_scaffold_016845_01G000100.1">
    <property type="protein sequence ID" value="TraesWEE_scaffold_016845_01G000100.1"/>
    <property type="gene ID" value="TraesWEE_scaffold_016845_01G000100"/>
</dbReference>
<dbReference type="Gramene" id="TraesCS5A02G452100.1">
    <property type="protein sequence ID" value="TraesCS5A02G452100.1.cds1"/>
    <property type="gene ID" value="TraesCS5A02G452100"/>
</dbReference>
<dbReference type="Pfam" id="PF24570">
    <property type="entry name" value="BACK_BPM_SPOP"/>
    <property type="match status" value="1"/>
</dbReference>
<dbReference type="Proteomes" id="UP000019116">
    <property type="component" value="Chromosome 5A"/>
</dbReference>
<accession>A0A3B6KS71</accession>
<dbReference type="InterPro" id="IPR000210">
    <property type="entry name" value="BTB/POZ_dom"/>
</dbReference>
<dbReference type="GO" id="GO:0016567">
    <property type="term" value="P:protein ubiquitination"/>
    <property type="evidence" value="ECO:0007669"/>
    <property type="project" value="InterPro"/>
</dbReference>
<reference evidence="5" key="2">
    <citation type="submission" date="2018-10" db="UniProtKB">
        <authorList>
            <consortium name="EnsemblPlants"/>
        </authorList>
    </citation>
    <scope>IDENTIFICATION</scope>
</reference>
<reference evidence="5" key="1">
    <citation type="submission" date="2018-08" db="EMBL/GenBank/DDBJ databases">
        <authorList>
            <person name="Rossello M."/>
        </authorList>
    </citation>
    <scope>NUCLEOTIDE SEQUENCE [LARGE SCALE GENOMIC DNA]</scope>
    <source>
        <strain evidence="5">cv. Chinese Spring</strain>
    </source>
</reference>
<dbReference type="Gramene" id="TraesROB_scaffold_135868_01G000100.1">
    <property type="protein sequence ID" value="TraesROB_scaffold_135868_01G000100.1"/>
    <property type="gene ID" value="TraesROB_scaffold_135868_01G000100"/>
</dbReference>
<comment type="similarity">
    <text evidence="2">Belongs to the Tdpoz family.</text>
</comment>
<dbReference type="OrthoDB" id="675142at2759"/>